<dbReference type="SMART" id="SM00645">
    <property type="entry name" value="Pept_C1"/>
    <property type="match status" value="1"/>
</dbReference>
<protein>
    <submittedName>
        <fullName evidence="3">Cysteine protease</fullName>
    </submittedName>
</protein>
<evidence type="ECO:0000313" key="4">
    <source>
        <dbReference type="Proteomes" id="UP000252107"/>
    </source>
</evidence>
<name>A0A367R147_9NOSO</name>
<feature type="domain" description="Peptidase C1A papain C-terminal" evidence="2">
    <location>
        <begin position="82"/>
        <end position="310"/>
    </location>
</feature>
<dbReference type="EMBL" id="LXQD01000294">
    <property type="protein sequence ID" value="RCJ29274.1"/>
    <property type="molecule type" value="Genomic_DNA"/>
</dbReference>
<reference evidence="3" key="1">
    <citation type="submission" date="2016-04" db="EMBL/GenBank/DDBJ databases">
        <authorList>
            <person name="Tabuchi Yagui T.R."/>
        </authorList>
    </citation>
    <scope>NUCLEOTIDE SEQUENCE [LARGE SCALE GENOMIC DNA]</scope>
    <source>
        <strain evidence="3">NIES-26</strain>
    </source>
</reference>
<dbReference type="GO" id="GO:0008234">
    <property type="term" value="F:cysteine-type peptidase activity"/>
    <property type="evidence" value="ECO:0007669"/>
    <property type="project" value="InterPro"/>
</dbReference>
<organism evidence="3 4">
    <name type="scientific">Nostoc minutum NIES-26</name>
    <dbReference type="NCBI Taxonomy" id="1844469"/>
    <lineage>
        <taxon>Bacteria</taxon>
        <taxon>Bacillati</taxon>
        <taxon>Cyanobacteriota</taxon>
        <taxon>Cyanophyceae</taxon>
        <taxon>Nostocales</taxon>
        <taxon>Nostocaceae</taxon>
        <taxon>Nostoc</taxon>
    </lineage>
</organism>
<accession>A0A367R147</accession>
<keyword evidence="3" id="KW-0378">Hydrolase</keyword>
<evidence type="ECO:0000313" key="3">
    <source>
        <dbReference type="EMBL" id="RCJ29274.1"/>
    </source>
</evidence>
<dbReference type="Gene3D" id="3.90.70.10">
    <property type="entry name" value="Cysteine proteinases"/>
    <property type="match status" value="1"/>
</dbReference>
<keyword evidence="3" id="KW-0645">Protease</keyword>
<gene>
    <name evidence="3" type="ORF">A6770_22715</name>
</gene>
<proteinExistence type="inferred from homology"/>
<comment type="caution">
    <text evidence="3">The sequence shown here is derived from an EMBL/GenBank/DDBJ whole genome shotgun (WGS) entry which is preliminary data.</text>
</comment>
<dbReference type="Pfam" id="PF00112">
    <property type="entry name" value="Peptidase_C1"/>
    <property type="match status" value="1"/>
</dbReference>
<keyword evidence="4" id="KW-1185">Reference proteome</keyword>
<dbReference type="PANTHER" id="PTHR12411">
    <property type="entry name" value="CYSTEINE PROTEASE FAMILY C1-RELATED"/>
    <property type="match status" value="1"/>
</dbReference>
<dbReference type="InterPro" id="IPR038765">
    <property type="entry name" value="Papain-like_cys_pep_sf"/>
</dbReference>
<dbReference type="GO" id="GO:0006508">
    <property type="term" value="P:proteolysis"/>
    <property type="evidence" value="ECO:0007669"/>
    <property type="project" value="UniProtKB-KW"/>
</dbReference>
<dbReference type="CDD" id="cd02619">
    <property type="entry name" value="Peptidase_C1"/>
    <property type="match status" value="1"/>
</dbReference>
<evidence type="ECO:0000259" key="2">
    <source>
        <dbReference type="SMART" id="SM00645"/>
    </source>
</evidence>
<dbReference type="Proteomes" id="UP000252107">
    <property type="component" value="Unassembled WGS sequence"/>
</dbReference>
<evidence type="ECO:0000256" key="1">
    <source>
        <dbReference type="ARBA" id="ARBA00008455"/>
    </source>
</evidence>
<dbReference type="AlphaFoldDB" id="A0A367R147"/>
<dbReference type="InterPro" id="IPR000668">
    <property type="entry name" value="Peptidase_C1A_C"/>
</dbReference>
<dbReference type="InterPro" id="IPR013128">
    <property type="entry name" value="Peptidase_C1A"/>
</dbReference>
<sequence length="344" mass="39150">MNNKVKSENQKSEFNIYNKQEVFEIEHIVTDYSNLSSLETQVEKELFPTLDLHIPIINNNFLKKLKISNQQNSTNKKLFFLLPSAVDLSFWCSPVRDQGSLNSCTSFAAIALLEYFENRSFGKSTDASPLFLYKAARNKMNVEGDVGASIRETMKVLALFGVPPEESWPYEENKVDEEPPPYCYAYAQNYKTLKYFLLDYAGITTESLLFQIKAVLAAGFPCIFGLTIYTSVYETTNYRKGYIPYPDANKDKVVGGHTAVVVGYDDHKFIRCADRQHYCRGAFLIRNSWGTEWGMQGYGWLPYDYVLAGLTAAWWSLLKAEWFDESNFGQSARGGEPPQPGKPD</sequence>
<comment type="similarity">
    <text evidence="1">Belongs to the peptidase C1 family.</text>
</comment>
<dbReference type="SUPFAM" id="SSF54001">
    <property type="entry name" value="Cysteine proteinases"/>
    <property type="match status" value="1"/>
</dbReference>